<evidence type="ECO:0000313" key="4">
    <source>
        <dbReference type="Proteomes" id="UP000800035"/>
    </source>
</evidence>
<dbReference type="GO" id="GO:0061630">
    <property type="term" value="F:ubiquitin protein ligase activity"/>
    <property type="evidence" value="ECO:0007669"/>
    <property type="project" value="InterPro"/>
</dbReference>
<dbReference type="AlphaFoldDB" id="A0A6A5THK9"/>
<evidence type="ECO:0000259" key="2">
    <source>
        <dbReference type="PROSITE" id="PS50089"/>
    </source>
</evidence>
<dbReference type="PANTHER" id="PTHR21540:SF0">
    <property type="entry name" value="PHD FAMILY PROTEIN"/>
    <property type="match status" value="1"/>
</dbReference>
<accession>A0A6A5THK9</accession>
<keyword evidence="4" id="KW-1185">Reference proteome</keyword>
<keyword evidence="1" id="KW-0862">Zinc</keyword>
<organism evidence="3 4">
    <name type="scientific">Byssothecium circinans</name>
    <dbReference type="NCBI Taxonomy" id="147558"/>
    <lineage>
        <taxon>Eukaryota</taxon>
        <taxon>Fungi</taxon>
        <taxon>Dikarya</taxon>
        <taxon>Ascomycota</taxon>
        <taxon>Pezizomycotina</taxon>
        <taxon>Dothideomycetes</taxon>
        <taxon>Pleosporomycetidae</taxon>
        <taxon>Pleosporales</taxon>
        <taxon>Massarineae</taxon>
        <taxon>Massarinaceae</taxon>
        <taxon>Byssothecium</taxon>
    </lineage>
</organism>
<reference evidence="3" key="1">
    <citation type="journal article" date="2020" name="Stud. Mycol.">
        <title>101 Dothideomycetes genomes: a test case for predicting lifestyles and emergence of pathogens.</title>
        <authorList>
            <person name="Haridas S."/>
            <person name="Albert R."/>
            <person name="Binder M."/>
            <person name="Bloem J."/>
            <person name="Labutti K."/>
            <person name="Salamov A."/>
            <person name="Andreopoulos B."/>
            <person name="Baker S."/>
            <person name="Barry K."/>
            <person name="Bills G."/>
            <person name="Bluhm B."/>
            <person name="Cannon C."/>
            <person name="Castanera R."/>
            <person name="Culley D."/>
            <person name="Daum C."/>
            <person name="Ezra D."/>
            <person name="Gonzalez J."/>
            <person name="Henrissat B."/>
            <person name="Kuo A."/>
            <person name="Liang C."/>
            <person name="Lipzen A."/>
            <person name="Lutzoni F."/>
            <person name="Magnuson J."/>
            <person name="Mondo S."/>
            <person name="Nolan M."/>
            <person name="Ohm R."/>
            <person name="Pangilinan J."/>
            <person name="Park H.-J."/>
            <person name="Ramirez L."/>
            <person name="Alfaro M."/>
            <person name="Sun H."/>
            <person name="Tritt A."/>
            <person name="Yoshinaga Y."/>
            <person name="Zwiers L.-H."/>
            <person name="Turgeon B."/>
            <person name="Goodwin S."/>
            <person name="Spatafora J."/>
            <person name="Crous P."/>
            <person name="Grigoriev I."/>
        </authorList>
    </citation>
    <scope>NUCLEOTIDE SEQUENCE</scope>
    <source>
        <strain evidence="3">CBS 675.92</strain>
    </source>
</reference>
<dbReference type="EMBL" id="ML977027">
    <property type="protein sequence ID" value="KAF1950276.1"/>
    <property type="molecule type" value="Genomic_DNA"/>
</dbReference>
<dbReference type="InterPro" id="IPR039903">
    <property type="entry name" value="Zswim2"/>
</dbReference>
<feature type="domain" description="RING-type" evidence="2">
    <location>
        <begin position="71"/>
        <end position="115"/>
    </location>
</feature>
<dbReference type="PANTHER" id="PTHR21540">
    <property type="entry name" value="RING FINGER AND SWIM DOMAIN-CONTAINING PROTEIN 2"/>
    <property type="match status" value="1"/>
</dbReference>
<dbReference type="PROSITE" id="PS50089">
    <property type="entry name" value="ZF_RING_2"/>
    <property type="match status" value="1"/>
</dbReference>
<dbReference type="InterPro" id="IPR013083">
    <property type="entry name" value="Znf_RING/FYVE/PHD"/>
</dbReference>
<evidence type="ECO:0000313" key="3">
    <source>
        <dbReference type="EMBL" id="KAF1950276.1"/>
    </source>
</evidence>
<dbReference type="OrthoDB" id="2122982at2759"/>
<gene>
    <name evidence="3" type="ORF">CC80DRAFT_242825</name>
</gene>
<dbReference type="InterPro" id="IPR001841">
    <property type="entry name" value="Znf_RING"/>
</dbReference>
<proteinExistence type="predicted"/>
<evidence type="ECO:0000256" key="1">
    <source>
        <dbReference type="PROSITE-ProRule" id="PRU00175"/>
    </source>
</evidence>
<dbReference type="Pfam" id="PF13639">
    <property type="entry name" value="zf-RING_2"/>
    <property type="match status" value="1"/>
</dbReference>
<protein>
    <recommendedName>
        <fullName evidence="2">RING-type domain-containing protein</fullName>
    </recommendedName>
</protein>
<dbReference type="GO" id="GO:0008270">
    <property type="term" value="F:zinc ion binding"/>
    <property type="evidence" value="ECO:0007669"/>
    <property type="project" value="UniProtKB-KW"/>
</dbReference>
<dbReference type="Gene3D" id="3.30.40.10">
    <property type="entry name" value="Zinc/RING finger domain, C3HC4 (zinc finger)"/>
    <property type="match status" value="1"/>
</dbReference>
<sequence length="283" mass="32209">MAVTRAHRTAGRPDTISSKKPASLVLGSRITHFMVKNIDRRFAVHQDLICKSSRLFKTKLQEKRKEIDGDCVICQETLAPQVSDITFCKAGCGQNIHEKCFKRWSAIQSICPMCRVAWEDSHEQLIEVNVSLNQHAVDLYIKWLYALGAITLLDSLPESTSAAADRSTLHGLLSLHTVALEFQDTQFATEVLRTFLQHWKQEAKRISLAPLMRDVYEDKLIREYSRRFLVQAYLTVIEPGWFDGATEAFPSQFVADVGNALIVNRGVVPTETLMLLWYKRKGR</sequence>
<keyword evidence="1" id="KW-0479">Metal-binding</keyword>
<dbReference type="SUPFAM" id="SSF57850">
    <property type="entry name" value="RING/U-box"/>
    <property type="match status" value="1"/>
</dbReference>
<keyword evidence="1" id="KW-0863">Zinc-finger</keyword>
<name>A0A6A5THK9_9PLEO</name>
<dbReference type="Proteomes" id="UP000800035">
    <property type="component" value="Unassembled WGS sequence"/>
</dbReference>